<dbReference type="PROSITE" id="PS50600">
    <property type="entry name" value="ULP_PROTEASE"/>
    <property type="match status" value="1"/>
</dbReference>
<keyword evidence="2" id="KW-0645">Protease</keyword>
<evidence type="ECO:0000256" key="1">
    <source>
        <dbReference type="ARBA" id="ARBA00005234"/>
    </source>
</evidence>
<dbReference type="EMBL" id="JAUKUA010000008">
    <property type="protein sequence ID" value="KAK0702749.1"/>
    <property type="molecule type" value="Genomic_DNA"/>
</dbReference>
<feature type="compositionally biased region" description="Low complexity" evidence="4">
    <location>
        <begin position="333"/>
        <end position="342"/>
    </location>
</feature>
<evidence type="ECO:0000256" key="4">
    <source>
        <dbReference type="SAM" id="MobiDB-lite"/>
    </source>
</evidence>
<dbReference type="GO" id="GO:0019783">
    <property type="term" value="F:ubiquitin-like protein peptidase activity"/>
    <property type="evidence" value="ECO:0007669"/>
    <property type="project" value="UniProtKB-ARBA"/>
</dbReference>
<evidence type="ECO:0000313" key="7">
    <source>
        <dbReference type="Proteomes" id="UP001172102"/>
    </source>
</evidence>
<comment type="similarity">
    <text evidence="1">Belongs to the peptidase C48 family.</text>
</comment>
<feature type="compositionally biased region" description="Low complexity" evidence="4">
    <location>
        <begin position="279"/>
        <end position="290"/>
    </location>
</feature>
<feature type="region of interest" description="Disordered" evidence="4">
    <location>
        <begin position="752"/>
        <end position="774"/>
    </location>
</feature>
<name>A0AA39ZS94_9PEZI</name>
<feature type="compositionally biased region" description="Low complexity" evidence="4">
    <location>
        <begin position="752"/>
        <end position="761"/>
    </location>
</feature>
<reference evidence="6" key="1">
    <citation type="submission" date="2023-06" db="EMBL/GenBank/DDBJ databases">
        <title>Genome-scale phylogeny and comparative genomics of the fungal order Sordariales.</title>
        <authorList>
            <consortium name="Lawrence Berkeley National Laboratory"/>
            <person name="Hensen N."/>
            <person name="Bonometti L."/>
            <person name="Westerberg I."/>
            <person name="Brannstrom I.O."/>
            <person name="Guillou S."/>
            <person name="Cros-Aarteil S."/>
            <person name="Calhoun S."/>
            <person name="Haridas S."/>
            <person name="Kuo A."/>
            <person name="Mondo S."/>
            <person name="Pangilinan J."/>
            <person name="Riley R."/>
            <person name="Labutti K."/>
            <person name="Andreopoulos B."/>
            <person name="Lipzen A."/>
            <person name="Chen C."/>
            <person name="Yanf M."/>
            <person name="Daum C."/>
            <person name="Ng V."/>
            <person name="Clum A."/>
            <person name="Steindorff A."/>
            <person name="Ohm R."/>
            <person name="Martin F."/>
            <person name="Silar P."/>
            <person name="Natvig D."/>
            <person name="Lalanne C."/>
            <person name="Gautier V."/>
            <person name="Ament-Velasquez S.L."/>
            <person name="Kruys A."/>
            <person name="Hutchinson M.I."/>
            <person name="Powell A.J."/>
            <person name="Barry K."/>
            <person name="Miller A.N."/>
            <person name="Grigoriev I.V."/>
            <person name="Debuchy R."/>
            <person name="Gladieux P."/>
            <person name="Thoren M.H."/>
            <person name="Johannesson H."/>
        </authorList>
    </citation>
    <scope>NUCLEOTIDE SEQUENCE</scope>
    <source>
        <strain evidence="6">SMH4607-1</strain>
    </source>
</reference>
<organism evidence="6 7">
    <name type="scientific">Lasiosphaeris hirsuta</name>
    <dbReference type="NCBI Taxonomy" id="260670"/>
    <lineage>
        <taxon>Eukaryota</taxon>
        <taxon>Fungi</taxon>
        <taxon>Dikarya</taxon>
        <taxon>Ascomycota</taxon>
        <taxon>Pezizomycotina</taxon>
        <taxon>Sordariomycetes</taxon>
        <taxon>Sordariomycetidae</taxon>
        <taxon>Sordariales</taxon>
        <taxon>Lasiosphaeriaceae</taxon>
        <taxon>Lasiosphaeris</taxon>
    </lineage>
</organism>
<dbReference type="Proteomes" id="UP001172102">
    <property type="component" value="Unassembled WGS sequence"/>
</dbReference>
<accession>A0AA39ZS94</accession>
<dbReference type="GO" id="GO:0008234">
    <property type="term" value="F:cysteine-type peptidase activity"/>
    <property type="evidence" value="ECO:0007669"/>
    <property type="project" value="InterPro"/>
</dbReference>
<dbReference type="InterPro" id="IPR003653">
    <property type="entry name" value="Peptidase_C48_C"/>
</dbReference>
<feature type="compositionally biased region" description="Acidic residues" evidence="4">
    <location>
        <begin position="224"/>
        <end position="250"/>
    </location>
</feature>
<dbReference type="InterPro" id="IPR038765">
    <property type="entry name" value="Papain-like_cys_pep_sf"/>
</dbReference>
<evidence type="ECO:0000259" key="5">
    <source>
        <dbReference type="PROSITE" id="PS50600"/>
    </source>
</evidence>
<gene>
    <name evidence="6" type="ORF">B0H67DRAFT_595058</name>
</gene>
<proteinExistence type="inferred from homology"/>
<evidence type="ECO:0000256" key="3">
    <source>
        <dbReference type="ARBA" id="ARBA00022801"/>
    </source>
</evidence>
<keyword evidence="7" id="KW-1185">Reference proteome</keyword>
<evidence type="ECO:0000256" key="2">
    <source>
        <dbReference type="ARBA" id="ARBA00022670"/>
    </source>
</evidence>
<keyword evidence="3" id="KW-0378">Hydrolase</keyword>
<sequence>MAAVAPAVPHAASDEALAQEAQRIKQAVDSAELDEHTIVDAWERLRTAFFNSTEERVKQEAATRTASISPDNRGEWGNVRFALWASDPLNLDLNPTRLRRICSITHRDKAHAISSHHLSRIRPITKKYGIDIHVLVFLLNDHGIYTNRPLCTFLSAAARQLGSDIRKVLLALDKAYSDHCKKTTKRPLQAKTYIRTALTRLVPERDWPTIPKPKKRAGKKQTPDDDDDDIDSEDLQDAADSGAEEEEAQDTGDKDESLLDLSDDADDWDPARDDTDLESSLGSAASSSVSPEIARARPFDFGQGSPGQIAEDGTDSLTCPARASGLSTPEPPSTSRLPSTPLAKTAPHLSSIHESQGQGADPNGGATRLARSDHRQPPQHFSLADFGTETTTIVTPTPHLANTSQPVHPPQVPSACLSETPCVSLPSAVGTRTRRQATRFVVTSTTPPPALHSVPIPIVKGGNMRKRVKLSPDIGNPQLKRSRETHIDEHGDVDSVAVMYSSEDLQRSLSCLDPERCLEDPIVNTILRGYASPSAVILSTFFLFSKSQTDRARKTWAQPQQLARCDKILIPVCQQYHWVLYVWETSRARLSVYDSLQSFNVGATTLPIVVKRLRWLLGDAHPKRADSNEILLARCPQQTGRYDCGVMLLLFAKYLSSQQPIPAEIPYTACLEYRHSLRKQMDDVIQLALEQVPSTVSVDMTTDHGLATSYKNHATQTHSSLLGSSLRDKLGVLSHSWNTAVKSPIKPHPLSPLAKSLLSKSNSATQSPSNNSDAQSIMSLFQQRLRSQGDHLGPRPHPNGAPSDKDLRQELLALTERLLYIKALAAGDTDAKDHQALQRLQAKSLSLFRAKAMAVNLAKLRAMQRGASQLQAMANEKATRNREAQQRQSHHLVSFLKEARASWRDLSAGSSRDSGDKHAIEYALDDMECHGRRALGIMDRMIQANHASHCYEALVWANAMLIIAKKAEEMGAEPLERD</sequence>
<evidence type="ECO:0000313" key="6">
    <source>
        <dbReference type="EMBL" id="KAK0702749.1"/>
    </source>
</evidence>
<feature type="region of interest" description="Disordered" evidence="4">
    <location>
        <begin position="204"/>
        <end position="387"/>
    </location>
</feature>
<dbReference type="Gene3D" id="3.40.395.10">
    <property type="entry name" value="Adenoviral Proteinase, Chain A"/>
    <property type="match status" value="1"/>
</dbReference>
<feature type="domain" description="Ubiquitin-like protease family profile" evidence="5">
    <location>
        <begin position="502"/>
        <end position="655"/>
    </location>
</feature>
<dbReference type="Pfam" id="PF02902">
    <property type="entry name" value="Peptidase_C48"/>
    <property type="match status" value="1"/>
</dbReference>
<feature type="compositionally biased region" description="Polar residues" evidence="4">
    <location>
        <begin position="762"/>
        <end position="774"/>
    </location>
</feature>
<comment type="caution">
    <text evidence="6">The sequence shown here is derived from an EMBL/GenBank/DDBJ whole genome shotgun (WGS) entry which is preliminary data.</text>
</comment>
<dbReference type="SUPFAM" id="SSF54001">
    <property type="entry name" value="Cysteine proteinases"/>
    <property type="match status" value="1"/>
</dbReference>
<dbReference type="AlphaFoldDB" id="A0AA39ZS94"/>
<protein>
    <recommendedName>
        <fullName evidence="5">Ubiquitin-like protease family profile domain-containing protein</fullName>
    </recommendedName>
</protein>
<dbReference type="GO" id="GO:0006508">
    <property type="term" value="P:proteolysis"/>
    <property type="evidence" value="ECO:0007669"/>
    <property type="project" value="UniProtKB-KW"/>
</dbReference>